<evidence type="ECO:0000313" key="3">
    <source>
        <dbReference type="Proteomes" id="UP001500067"/>
    </source>
</evidence>
<feature type="domain" description="N-acetyltransferase" evidence="1">
    <location>
        <begin position="4"/>
        <end position="172"/>
    </location>
</feature>
<protein>
    <submittedName>
        <fullName evidence="2">GNAT family N-acetyltransferase</fullName>
    </submittedName>
</protein>
<gene>
    <name evidence="2" type="ORF">GCM10023093_17230</name>
</gene>
<organism evidence="2 3">
    <name type="scientific">Nemorincola caseinilytica</name>
    <dbReference type="NCBI Taxonomy" id="2054315"/>
    <lineage>
        <taxon>Bacteria</taxon>
        <taxon>Pseudomonadati</taxon>
        <taxon>Bacteroidota</taxon>
        <taxon>Chitinophagia</taxon>
        <taxon>Chitinophagales</taxon>
        <taxon>Chitinophagaceae</taxon>
        <taxon>Nemorincola</taxon>
    </lineage>
</organism>
<reference evidence="3" key="1">
    <citation type="journal article" date="2019" name="Int. J. Syst. Evol. Microbiol.">
        <title>The Global Catalogue of Microorganisms (GCM) 10K type strain sequencing project: providing services to taxonomists for standard genome sequencing and annotation.</title>
        <authorList>
            <consortium name="The Broad Institute Genomics Platform"/>
            <consortium name="The Broad Institute Genome Sequencing Center for Infectious Disease"/>
            <person name="Wu L."/>
            <person name="Ma J."/>
        </authorList>
    </citation>
    <scope>NUCLEOTIDE SEQUENCE [LARGE SCALE GENOMIC DNA]</scope>
    <source>
        <strain evidence="3">JCM 32105</strain>
    </source>
</reference>
<dbReference type="PANTHER" id="PTHR43617">
    <property type="entry name" value="L-AMINO ACID N-ACETYLTRANSFERASE"/>
    <property type="match status" value="1"/>
</dbReference>
<dbReference type="InterPro" id="IPR050276">
    <property type="entry name" value="MshD_Acetyltransferase"/>
</dbReference>
<evidence type="ECO:0000313" key="2">
    <source>
        <dbReference type="EMBL" id="GAA4465294.1"/>
    </source>
</evidence>
<dbReference type="PANTHER" id="PTHR43617:SF33">
    <property type="entry name" value="SPORE COAT POLYSACCHARIDE BIOSYNTHESIS PROTEIN SPSD"/>
    <property type="match status" value="1"/>
</dbReference>
<comment type="caution">
    <text evidence="2">The sequence shown here is derived from an EMBL/GenBank/DDBJ whole genome shotgun (WGS) entry which is preliminary data.</text>
</comment>
<keyword evidence="3" id="KW-1185">Reference proteome</keyword>
<evidence type="ECO:0000259" key="1">
    <source>
        <dbReference type="PROSITE" id="PS51186"/>
    </source>
</evidence>
<accession>A0ABP8ND16</accession>
<dbReference type="Gene3D" id="3.40.630.30">
    <property type="match status" value="1"/>
</dbReference>
<dbReference type="Proteomes" id="UP001500067">
    <property type="component" value="Unassembled WGS sequence"/>
</dbReference>
<dbReference type="SUPFAM" id="SSF55729">
    <property type="entry name" value="Acyl-CoA N-acyltransferases (Nat)"/>
    <property type="match status" value="1"/>
</dbReference>
<dbReference type="InterPro" id="IPR000182">
    <property type="entry name" value="GNAT_dom"/>
</dbReference>
<dbReference type="Pfam" id="PF00583">
    <property type="entry name" value="Acetyltransf_1"/>
    <property type="match status" value="1"/>
</dbReference>
<proteinExistence type="predicted"/>
<name>A0ABP8ND16_9BACT</name>
<sequence>METIGIRKADIADIDRLQHISRLTFSQAFAADNAEENMQAYLQEAFSTEKLAAELRDPCSVFYFAIRNNDIIGYLKLNFGPSQTDIKDDTALEIERIYVLAEFHGKKVGQLLFEKALEVALQRGARYIWLGVWEHNHKAIAFYSKNGFLPFDEHIFLLGTDPQTDIMMRRDL</sequence>
<dbReference type="EMBL" id="BAABFA010000010">
    <property type="protein sequence ID" value="GAA4465294.1"/>
    <property type="molecule type" value="Genomic_DNA"/>
</dbReference>
<dbReference type="PROSITE" id="PS51186">
    <property type="entry name" value="GNAT"/>
    <property type="match status" value="1"/>
</dbReference>
<dbReference type="InterPro" id="IPR016181">
    <property type="entry name" value="Acyl_CoA_acyltransferase"/>
</dbReference>
<dbReference type="CDD" id="cd04301">
    <property type="entry name" value="NAT_SF"/>
    <property type="match status" value="1"/>
</dbReference>